<dbReference type="Proteomes" id="UP000267821">
    <property type="component" value="Unassembled WGS sequence"/>
</dbReference>
<organism evidence="1 2">
    <name type="scientific">Terfezia boudieri ATCC MYA-4762</name>
    <dbReference type="NCBI Taxonomy" id="1051890"/>
    <lineage>
        <taxon>Eukaryota</taxon>
        <taxon>Fungi</taxon>
        <taxon>Dikarya</taxon>
        <taxon>Ascomycota</taxon>
        <taxon>Pezizomycotina</taxon>
        <taxon>Pezizomycetes</taxon>
        <taxon>Pezizales</taxon>
        <taxon>Pezizaceae</taxon>
        <taxon>Terfezia</taxon>
    </lineage>
</organism>
<feature type="non-terminal residue" evidence="1">
    <location>
        <position position="1"/>
    </location>
</feature>
<dbReference type="InParanoid" id="A0A3N4M142"/>
<accession>A0A3N4M142</accession>
<dbReference type="OrthoDB" id="4748669at2759"/>
<name>A0A3N4M142_9PEZI</name>
<proteinExistence type="predicted"/>
<sequence>AFGNSLPKIQFNSNVFKQLLIQWIVCCHISFHQVEQPSFRLLLNYLTAVSASYTAIPKSLPRSSNTVRTWTM</sequence>
<reference evidence="1 2" key="1">
    <citation type="journal article" date="2018" name="Nat. Ecol. Evol.">
        <title>Pezizomycetes genomes reveal the molecular basis of ectomycorrhizal truffle lifestyle.</title>
        <authorList>
            <person name="Murat C."/>
            <person name="Payen T."/>
            <person name="Noel B."/>
            <person name="Kuo A."/>
            <person name="Morin E."/>
            <person name="Chen J."/>
            <person name="Kohler A."/>
            <person name="Krizsan K."/>
            <person name="Balestrini R."/>
            <person name="Da Silva C."/>
            <person name="Montanini B."/>
            <person name="Hainaut M."/>
            <person name="Levati E."/>
            <person name="Barry K.W."/>
            <person name="Belfiori B."/>
            <person name="Cichocki N."/>
            <person name="Clum A."/>
            <person name="Dockter R.B."/>
            <person name="Fauchery L."/>
            <person name="Guy J."/>
            <person name="Iotti M."/>
            <person name="Le Tacon F."/>
            <person name="Lindquist E.A."/>
            <person name="Lipzen A."/>
            <person name="Malagnac F."/>
            <person name="Mello A."/>
            <person name="Molinier V."/>
            <person name="Miyauchi S."/>
            <person name="Poulain J."/>
            <person name="Riccioni C."/>
            <person name="Rubini A."/>
            <person name="Sitrit Y."/>
            <person name="Splivallo R."/>
            <person name="Traeger S."/>
            <person name="Wang M."/>
            <person name="Zifcakova L."/>
            <person name="Wipf D."/>
            <person name="Zambonelli A."/>
            <person name="Paolocci F."/>
            <person name="Nowrousian M."/>
            <person name="Ottonello S."/>
            <person name="Baldrian P."/>
            <person name="Spatafora J.W."/>
            <person name="Henrissat B."/>
            <person name="Nagy L.G."/>
            <person name="Aury J.M."/>
            <person name="Wincker P."/>
            <person name="Grigoriev I.V."/>
            <person name="Bonfante P."/>
            <person name="Martin F.M."/>
        </authorList>
    </citation>
    <scope>NUCLEOTIDE SEQUENCE [LARGE SCALE GENOMIC DNA]</scope>
    <source>
        <strain evidence="1 2">ATCC MYA-4762</strain>
    </source>
</reference>
<feature type="non-terminal residue" evidence="1">
    <location>
        <position position="72"/>
    </location>
</feature>
<keyword evidence="2" id="KW-1185">Reference proteome</keyword>
<gene>
    <name evidence="1" type="ORF">L211DRAFT_763439</name>
</gene>
<protein>
    <submittedName>
        <fullName evidence="1">Uncharacterized protein</fullName>
    </submittedName>
</protein>
<dbReference type="AlphaFoldDB" id="A0A3N4M142"/>
<evidence type="ECO:0000313" key="1">
    <source>
        <dbReference type="EMBL" id="RPB28790.1"/>
    </source>
</evidence>
<evidence type="ECO:0000313" key="2">
    <source>
        <dbReference type="Proteomes" id="UP000267821"/>
    </source>
</evidence>
<dbReference type="EMBL" id="ML121528">
    <property type="protein sequence ID" value="RPB28790.1"/>
    <property type="molecule type" value="Genomic_DNA"/>
</dbReference>